<dbReference type="EMBL" id="BQNB010018441">
    <property type="protein sequence ID" value="GJT74437.1"/>
    <property type="molecule type" value="Genomic_DNA"/>
</dbReference>
<name>A0ABQ5GHU5_9ASTR</name>
<reference evidence="1" key="1">
    <citation type="journal article" date="2022" name="Int. J. Mol. Sci.">
        <title>Draft Genome of Tanacetum Coccineum: Genomic Comparison of Closely Related Tanacetum-Family Plants.</title>
        <authorList>
            <person name="Yamashiro T."/>
            <person name="Shiraishi A."/>
            <person name="Nakayama K."/>
            <person name="Satake H."/>
        </authorList>
    </citation>
    <scope>NUCLEOTIDE SEQUENCE</scope>
</reference>
<keyword evidence="2" id="KW-1185">Reference proteome</keyword>
<dbReference type="GO" id="GO:0003964">
    <property type="term" value="F:RNA-directed DNA polymerase activity"/>
    <property type="evidence" value="ECO:0007669"/>
    <property type="project" value="UniProtKB-KW"/>
</dbReference>
<comment type="caution">
    <text evidence="1">The sequence shown here is derived from an EMBL/GenBank/DDBJ whole genome shotgun (WGS) entry which is preliminary data.</text>
</comment>
<proteinExistence type="predicted"/>
<dbReference type="InterPro" id="IPR036691">
    <property type="entry name" value="Endo/exonu/phosph_ase_sf"/>
</dbReference>
<dbReference type="SUPFAM" id="SSF56219">
    <property type="entry name" value="DNase I-like"/>
    <property type="match status" value="1"/>
</dbReference>
<reference evidence="1" key="2">
    <citation type="submission" date="2022-01" db="EMBL/GenBank/DDBJ databases">
        <authorList>
            <person name="Yamashiro T."/>
            <person name="Shiraishi A."/>
            <person name="Satake H."/>
            <person name="Nakayama K."/>
        </authorList>
    </citation>
    <scope>NUCLEOTIDE SEQUENCE</scope>
</reference>
<evidence type="ECO:0000313" key="1">
    <source>
        <dbReference type="EMBL" id="GJT74437.1"/>
    </source>
</evidence>
<accession>A0ABQ5GHU5</accession>
<organism evidence="1 2">
    <name type="scientific">Tanacetum coccineum</name>
    <dbReference type="NCBI Taxonomy" id="301880"/>
    <lineage>
        <taxon>Eukaryota</taxon>
        <taxon>Viridiplantae</taxon>
        <taxon>Streptophyta</taxon>
        <taxon>Embryophyta</taxon>
        <taxon>Tracheophyta</taxon>
        <taxon>Spermatophyta</taxon>
        <taxon>Magnoliopsida</taxon>
        <taxon>eudicotyledons</taxon>
        <taxon>Gunneridae</taxon>
        <taxon>Pentapetalae</taxon>
        <taxon>asterids</taxon>
        <taxon>campanulids</taxon>
        <taxon>Asterales</taxon>
        <taxon>Asteraceae</taxon>
        <taxon>Asteroideae</taxon>
        <taxon>Anthemideae</taxon>
        <taxon>Anthemidinae</taxon>
        <taxon>Tanacetum</taxon>
    </lineage>
</organism>
<sequence length="658" mass="75503">MENISAMDVKSLWGNSIFEHLFSDAIVDIQLGGYLLTWSHPSASKMSKLDRFLMTEGLILLFPHISAICLDRHLSDHRPILLRDVIADYGATPFRFYHSWFCLSGFEHMVTHTWISIVLDDRNGMVRFKKKLQALKKEIRVWVIDQKRNQSGRLNDIKIKLCDIDKQLDQGDVNDDILLSRMDLMKQMQDIKSSDARDSLQKAKIQWAIEGDENSKFFHGIINRKRANLSIRGVMVDGEWVDDPNRVKDEFRSHFATRFQAPIVNRSRLNFMFLKRLDPDLAVELEKPITRDEIRNAVWACGENKSPGPDGFTFEFFRKFWDTIGPDLCVVVEWFFEHCLFARGCNSSFLSLILKFPDPKFVNDYRPISLIGSLYKVPKAVLSSMESIRMNFFNGIQGNEKKITWVKWSKVLAAKKHGGLGVSSFYALNRALLFKWKLSPFTSSTWNTIIQEVSVLKSQGVDLISHCKKRVGNGVLTRFWSDVWLGDKQLRLLFPRIFALEANKDCTVATKLQGSVDLSLHRHVRGGVESHQLDQLQELVESTILTNSEDRCYVMASDVVRLFVVGGIWFGRLLVHTLNGCLGSIMSDWVQKLKYVDDAMAEIRQTLAAMNNTITSIQTNQVVNHGTGSQANQFGRLAKVEYPKFQGDDVKRWVFRCE</sequence>
<dbReference type="PANTHER" id="PTHR46890">
    <property type="entry name" value="NON-LTR RETROLELEMENT REVERSE TRANSCRIPTASE-LIKE PROTEIN-RELATED"/>
    <property type="match status" value="1"/>
</dbReference>
<keyword evidence="1" id="KW-0808">Transferase</keyword>
<protein>
    <submittedName>
        <fullName evidence="1">RNA-directed DNA polymerase, eukaryota</fullName>
    </submittedName>
</protein>
<dbReference type="InterPro" id="IPR052343">
    <property type="entry name" value="Retrotransposon-Effector_Assoc"/>
</dbReference>
<dbReference type="Proteomes" id="UP001151760">
    <property type="component" value="Unassembled WGS sequence"/>
</dbReference>
<keyword evidence="1" id="KW-0695">RNA-directed DNA polymerase</keyword>
<dbReference type="PANTHER" id="PTHR46890:SF1">
    <property type="entry name" value="REVERSE TRANSCRIPTASE DOMAIN-CONTAINING PROTEIN"/>
    <property type="match status" value="1"/>
</dbReference>
<keyword evidence="1" id="KW-0548">Nucleotidyltransferase</keyword>
<evidence type="ECO:0000313" key="2">
    <source>
        <dbReference type="Proteomes" id="UP001151760"/>
    </source>
</evidence>
<gene>
    <name evidence="1" type="ORF">Tco_1041162</name>
</gene>